<name>A0A5N6ZUM4_9EURO</name>
<organism evidence="2 3">
    <name type="scientific">Aspergillus caelatus</name>
    <dbReference type="NCBI Taxonomy" id="61420"/>
    <lineage>
        <taxon>Eukaryota</taxon>
        <taxon>Fungi</taxon>
        <taxon>Dikarya</taxon>
        <taxon>Ascomycota</taxon>
        <taxon>Pezizomycotina</taxon>
        <taxon>Eurotiomycetes</taxon>
        <taxon>Eurotiomycetidae</taxon>
        <taxon>Eurotiales</taxon>
        <taxon>Aspergillaceae</taxon>
        <taxon>Aspergillus</taxon>
        <taxon>Aspergillus subgen. Circumdati</taxon>
    </lineage>
</organism>
<sequence length="87" mass="9756">MIVWCFSGVTCLLYSEVFILCFMGGQIALFLNKISRGISRNTRFLEQEKVFRSSGIFLGHLEVGPCRTEVTGGSNLYDDSCQALQPR</sequence>
<keyword evidence="1" id="KW-0472">Membrane</keyword>
<keyword evidence="3" id="KW-1185">Reference proteome</keyword>
<evidence type="ECO:0000313" key="3">
    <source>
        <dbReference type="Proteomes" id="UP000326268"/>
    </source>
</evidence>
<dbReference type="RefSeq" id="XP_031924303.1">
    <property type="nucleotide sequence ID" value="XM_032076289.1"/>
</dbReference>
<proteinExistence type="predicted"/>
<evidence type="ECO:0000256" key="1">
    <source>
        <dbReference type="SAM" id="Phobius"/>
    </source>
</evidence>
<dbReference type="AlphaFoldDB" id="A0A5N6ZUM4"/>
<keyword evidence="1" id="KW-1133">Transmembrane helix</keyword>
<gene>
    <name evidence="2" type="ORF">BDV27DRAFT_30894</name>
</gene>
<dbReference type="EMBL" id="ML737743">
    <property type="protein sequence ID" value="KAE8361222.1"/>
    <property type="molecule type" value="Genomic_DNA"/>
</dbReference>
<dbReference type="GeneID" id="43660735"/>
<keyword evidence="1" id="KW-0812">Transmembrane</keyword>
<accession>A0A5N6ZUM4</accession>
<protein>
    <submittedName>
        <fullName evidence="2">Uncharacterized protein</fullName>
    </submittedName>
</protein>
<dbReference type="Proteomes" id="UP000326268">
    <property type="component" value="Unassembled WGS sequence"/>
</dbReference>
<evidence type="ECO:0000313" key="2">
    <source>
        <dbReference type="EMBL" id="KAE8361222.1"/>
    </source>
</evidence>
<feature type="transmembrane region" description="Helical" evidence="1">
    <location>
        <begin position="12"/>
        <end position="31"/>
    </location>
</feature>
<reference evidence="2 3" key="1">
    <citation type="submission" date="2019-04" db="EMBL/GenBank/DDBJ databases">
        <title>Friends and foes A comparative genomics studyof 23 Aspergillus species from section Flavi.</title>
        <authorList>
            <consortium name="DOE Joint Genome Institute"/>
            <person name="Kjaerbolling I."/>
            <person name="Vesth T."/>
            <person name="Frisvad J.C."/>
            <person name="Nybo J.L."/>
            <person name="Theobald S."/>
            <person name="Kildgaard S."/>
            <person name="Isbrandt T."/>
            <person name="Kuo A."/>
            <person name="Sato A."/>
            <person name="Lyhne E.K."/>
            <person name="Kogle M.E."/>
            <person name="Wiebenga A."/>
            <person name="Kun R.S."/>
            <person name="Lubbers R.J."/>
            <person name="Makela M.R."/>
            <person name="Barry K."/>
            <person name="Chovatia M."/>
            <person name="Clum A."/>
            <person name="Daum C."/>
            <person name="Haridas S."/>
            <person name="He G."/>
            <person name="LaButti K."/>
            <person name="Lipzen A."/>
            <person name="Mondo S."/>
            <person name="Riley R."/>
            <person name="Salamov A."/>
            <person name="Simmons B.A."/>
            <person name="Magnuson J.K."/>
            <person name="Henrissat B."/>
            <person name="Mortensen U.H."/>
            <person name="Larsen T.O."/>
            <person name="Devries R.P."/>
            <person name="Grigoriev I.V."/>
            <person name="Machida M."/>
            <person name="Baker S.E."/>
            <person name="Andersen M.R."/>
        </authorList>
    </citation>
    <scope>NUCLEOTIDE SEQUENCE [LARGE SCALE GENOMIC DNA]</scope>
    <source>
        <strain evidence="2 3">CBS 763.97</strain>
    </source>
</reference>